<name>A0ABS5UXM3_9BIFI</name>
<dbReference type="Pfam" id="PF18957">
    <property type="entry name" value="RibLong"/>
    <property type="match status" value="3"/>
</dbReference>
<dbReference type="Gene3D" id="2.160.20.10">
    <property type="entry name" value="Single-stranded right-handed beta-helix, Pectin lyase-like"/>
    <property type="match status" value="1"/>
</dbReference>
<dbReference type="SUPFAM" id="SSF51126">
    <property type="entry name" value="Pectin lyase-like"/>
    <property type="match status" value="2"/>
</dbReference>
<dbReference type="Gene3D" id="1.20.1270.70">
    <property type="entry name" value="Designed single chain three-helix bundle"/>
    <property type="match status" value="1"/>
</dbReference>
<dbReference type="SMART" id="SM00710">
    <property type="entry name" value="PbH1"/>
    <property type="match status" value="5"/>
</dbReference>
<feature type="region of interest" description="Disordered" evidence="1">
    <location>
        <begin position="35"/>
        <end position="67"/>
    </location>
</feature>
<evidence type="ECO:0000256" key="3">
    <source>
        <dbReference type="SAM" id="SignalP"/>
    </source>
</evidence>
<feature type="domain" description="Long Rib" evidence="4">
    <location>
        <begin position="1043"/>
        <end position="1137"/>
    </location>
</feature>
<feature type="region of interest" description="Disordered" evidence="1">
    <location>
        <begin position="1591"/>
        <end position="1618"/>
    </location>
</feature>
<evidence type="ECO:0000313" key="6">
    <source>
        <dbReference type="Proteomes" id="UP000711736"/>
    </source>
</evidence>
<dbReference type="EMBL" id="JAFEJU010000003">
    <property type="protein sequence ID" value="MBT1175048.1"/>
    <property type="molecule type" value="Genomic_DNA"/>
</dbReference>
<proteinExistence type="predicted"/>
<keyword evidence="2" id="KW-0812">Transmembrane</keyword>
<dbReference type="InterPro" id="IPR012334">
    <property type="entry name" value="Pectin_lyas_fold"/>
</dbReference>
<dbReference type="NCBIfam" id="NF038186">
    <property type="entry name" value="YPDG_rpt"/>
    <property type="match status" value="3"/>
</dbReference>
<reference evidence="5 6" key="1">
    <citation type="journal article" date="2021" name="Environ. Microbiol.">
        <title>Genetic insights into the dark matter of the mammalian gut microbiota through targeted genome reconstruction.</title>
        <authorList>
            <person name="Lugli G.A."/>
            <person name="Alessandri G."/>
            <person name="Milani C."/>
            <person name="Viappiani A."/>
            <person name="Fontana F."/>
            <person name="Tarracchini C."/>
            <person name="Mancabelli L."/>
            <person name="Argentini C."/>
            <person name="Ruiz L."/>
            <person name="Margolles A."/>
            <person name="van Sinderen D."/>
            <person name="Turroni F."/>
            <person name="Ventura M."/>
        </authorList>
    </citation>
    <scope>NUCLEOTIDE SEQUENCE [LARGE SCALE GENOMIC DNA]</scope>
    <source>
        <strain evidence="5 6">LC6</strain>
    </source>
</reference>
<protein>
    <submittedName>
        <fullName evidence="5">YPDG domain-containing protein</fullName>
    </submittedName>
</protein>
<dbReference type="InterPro" id="IPR006626">
    <property type="entry name" value="PbH1"/>
</dbReference>
<keyword evidence="3" id="KW-0732">Signal</keyword>
<feature type="domain" description="Long Rib" evidence="4">
    <location>
        <begin position="1496"/>
        <end position="1585"/>
    </location>
</feature>
<evidence type="ECO:0000313" key="5">
    <source>
        <dbReference type="EMBL" id="MBT1175048.1"/>
    </source>
</evidence>
<evidence type="ECO:0000256" key="1">
    <source>
        <dbReference type="SAM" id="MobiDB-lite"/>
    </source>
</evidence>
<dbReference type="Proteomes" id="UP000711736">
    <property type="component" value="Unassembled WGS sequence"/>
</dbReference>
<feature type="signal peptide" evidence="3">
    <location>
        <begin position="1"/>
        <end position="33"/>
    </location>
</feature>
<keyword evidence="2" id="KW-1133">Transmembrane helix</keyword>
<feature type="chain" id="PRO_5047016116" evidence="3">
    <location>
        <begin position="34"/>
        <end position="1648"/>
    </location>
</feature>
<gene>
    <name evidence="5" type="ORF">JS530_05950</name>
</gene>
<evidence type="ECO:0000256" key="2">
    <source>
        <dbReference type="SAM" id="Phobius"/>
    </source>
</evidence>
<dbReference type="InterPro" id="IPR011050">
    <property type="entry name" value="Pectin_lyase_fold/virulence"/>
</dbReference>
<evidence type="ECO:0000259" key="4">
    <source>
        <dbReference type="Pfam" id="PF18957"/>
    </source>
</evidence>
<keyword evidence="2" id="KW-0472">Membrane</keyword>
<sequence length="1648" mass="175560">MSLPTSGHGPKTIAAIVALGTALAFATPTAAFAQQTTNTKDSSKGTTYYVSSEHGNDANAGTSQNSPWKTLTKVNEIASDLEPGDSVLLEYGSEFNDQWLHISNTAGTPNAPITISAYGDAAEGKPLIASNGVEGSQWYQDYRANVGNHKTRGTVSTTLLLKDVSYITVSNLEITNDDENVYDPIDSWQWTDTADSDGTSLDRSADRMDRTGVAGIAENGSTMSHVTLDNLNIHDVDGNLYNKHMANGGIYFMAHLPKERTSAADDAWLKEHVSRFDHITIRNSTVKDVDRWGIAVGYTAYLNYIDKSSRWQNDFDYGDGTIDDDLIAKYGATNVLIENNTIIGAGGDAITTMYCDRPIIQHNVGDRVSKHINTVDYTANVLNNSGNAGVGYGRVAAGIWPWRCKDPVFQYNEMYSNLNADHGNGDGQAWDADYGDGTLYQYNYSYGNSFASLMICNWFAINTTFRYNISQNDKRGVFDLPSNGTGNHIYNNTVYVDKDSQVLTNRSNSQAQFENNIFINATGEKKTETWNRGNQYGGQTYDNNLYVNYANTPASDAHAIVADDVADVLEDAGSAPTAAQASGAVYSRKGGATAFDGYKPTTNSPAINAGKVVSDLNDYDVEHDFFGNSIKGKPDLGAVESGVASASMTSSKYETATVDGTKVMYVTFTDKNPVTVKELLANVSADNGVSKAVYRKSTNAFKQLFSLVAGPDAALTKLEDTEAIQEGDILRFSVDGSSTTDDYTIVQRISWDWVADYEHGTADHDWKAQRQTSAGGAWQTITTYDSDWPQTSYNTYYGVGLDYDDFNTNGHKLPAADQRDSIHGLIAEDPAAAGGTAMAWKAPEAGTVKVSIKSDEPYLRQNGNNGKAMTLKLMHNDKELCSADLTVSKQQSTEFAQCVTQHGTITVNEGDWIRITADAETGMSKSSAHISPVISYEDVEPPAEAEAKQYTVSYDSVAATVGAQAKAVAAFTKDGKTVNAPAGVSFAIADGDGVALDAKTGVATFTPSADQYGTTVTRMVTVTYADGSSSTATITFTVAQSYAQRYDVRYTNVAMNAGATATTRSPRFFVKSDGAAAAKPTGTVFSLDGTVAGASIDEQTGDVTLAAGATAGTVTVPVTVTYPGTQGTASASVTFTVKQPASLSSSELETGTVNGTKVIYAPISSDSPMSVAQLLAKVSSEPADADKVVYRAGKALDGTENLAAGDVLRISVAGSTVADEYVVTAKTSWNWVDDFKINEQGPLWYGQRQTAQGSDWANITGFDGTYPNWMYETYYGPGVDFGSHNLPADRSAIHGLISDSPASVGGAAMAWKAPKSGTVKVTIKDDEPYLRQTGNNGKALTVKLMHNDEEICSADLTVSQQQSTDFAQCVSEHGTITVNEGDWIRITAEAASGMNKPSAHISPVIDYVAGTAPKPEVNKDELKSEYEKALQLDESKYTPDSWAKFKAARDAAKVTLDNADASQDDVKTALDKLKAAIGALDEAQKPDPEPVQKLNEQYEPSYPAAVEATVGKAATAAVSFTKDGVASEAPEGTTYGIAGDGFTVAKDGTVTFTPSEVDYGQSRAAKVTVTYKDGTTDAATVVFAVAAKVVTPDPEPTPDTKPTEPTTKPNGSQPLLSNTGSSVAAAAITVVLTALAGLGLAMAVRHRK</sequence>
<comment type="caution">
    <text evidence="5">The sequence shown here is derived from an EMBL/GenBank/DDBJ whole genome shotgun (WGS) entry which is preliminary data.</text>
</comment>
<organism evidence="5 6">
    <name type="scientific">Bifidobacterium colobi</name>
    <dbReference type="NCBI Taxonomy" id="2809026"/>
    <lineage>
        <taxon>Bacteria</taxon>
        <taxon>Bacillati</taxon>
        <taxon>Actinomycetota</taxon>
        <taxon>Actinomycetes</taxon>
        <taxon>Bifidobacteriales</taxon>
        <taxon>Bifidobacteriaceae</taxon>
        <taxon>Bifidobacterium</taxon>
    </lineage>
</organism>
<dbReference type="InterPro" id="IPR044055">
    <property type="entry name" value="RibLong"/>
</dbReference>
<dbReference type="Pfam" id="PF07554">
    <property type="entry name" value="FIVAR"/>
    <property type="match status" value="1"/>
</dbReference>
<keyword evidence="6" id="KW-1185">Reference proteome</keyword>
<feature type="transmembrane region" description="Helical" evidence="2">
    <location>
        <begin position="1623"/>
        <end position="1644"/>
    </location>
</feature>
<dbReference type="RefSeq" id="WP_214376262.1">
    <property type="nucleotide sequence ID" value="NZ_JAFEJU010000003.1"/>
</dbReference>
<feature type="domain" description="Long Rib" evidence="4">
    <location>
        <begin position="947"/>
        <end position="1038"/>
    </location>
</feature>
<accession>A0ABS5UXM3</accession>